<feature type="transmembrane region" description="Helical" evidence="1">
    <location>
        <begin position="20"/>
        <end position="41"/>
    </location>
</feature>
<reference evidence="2" key="1">
    <citation type="submission" date="2022-08" db="UniProtKB">
        <authorList>
            <consortium name="EnsemblMetazoa"/>
        </authorList>
    </citation>
    <scope>IDENTIFICATION</scope>
</reference>
<keyword evidence="1" id="KW-0812">Transmembrane</keyword>
<dbReference type="EnsemblMetazoa" id="ACOM031890-RA">
    <property type="protein sequence ID" value="ACOM031890-PA.1"/>
    <property type="gene ID" value="ACOM031890"/>
</dbReference>
<protein>
    <submittedName>
        <fullName evidence="2">Uncharacterized protein</fullName>
    </submittedName>
</protein>
<dbReference type="Proteomes" id="UP000075882">
    <property type="component" value="Unassembled WGS sequence"/>
</dbReference>
<accession>A0A8W7PHK4</accession>
<evidence type="ECO:0000256" key="1">
    <source>
        <dbReference type="SAM" id="Phobius"/>
    </source>
</evidence>
<organism evidence="2">
    <name type="scientific">Anopheles coluzzii</name>
    <name type="common">African malaria mosquito</name>
    <dbReference type="NCBI Taxonomy" id="1518534"/>
    <lineage>
        <taxon>Eukaryota</taxon>
        <taxon>Metazoa</taxon>
        <taxon>Ecdysozoa</taxon>
        <taxon>Arthropoda</taxon>
        <taxon>Hexapoda</taxon>
        <taxon>Insecta</taxon>
        <taxon>Pterygota</taxon>
        <taxon>Neoptera</taxon>
        <taxon>Endopterygota</taxon>
        <taxon>Diptera</taxon>
        <taxon>Nematocera</taxon>
        <taxon>Culicoidea</taxon>
        <taxon>Culicidae</taxon>
        <taxon>Anophelinae</taxon>
        <taxon>Anopheles</taxon>
    </lineage>
</organism>
<keyword evidence="1" id="KW-1133">Transmembrane helix</keyword>
<sequence length="143" mass="15386">MLNRRLPPPPAPPAFFSDLVLTTLVAISFGASALTCLLQSLSSSSVDRRVRIGHFPGAGHFAFGARLRDVGWNRRGGMGSWITGYGSYLVGTALSSNGSKVAVMRCTPFRLTSFSCLPMADTMPPDRRNAPPTLMDIVTLEEV</sequence>
<dbReference type="AlphaFoldDB" id="A0A8W7PHK4"/>
<proteinExistence type="predicted"/>
<name>A0A8W7PHK4_ANOCL</name>
<keyword evidence="1" id="KW-0472">Membrane</keyword>
<evidence type="ECO:0000313" key="2">
    <source>
        <dbReference type="EnsemblMetazoa" id="ACOM031890-PA.1"/>
    </source>
</evidence>